<dbReference type="EMBL" id="JAIWYP010000011">
    <property type="protein sequence ID" value="KAH3739682.1"/>
    <property type="molecule type" value="Genomic_DNA"/>
</dbReference>
<feature type="transmembrane region" description="Helical" evidence="2">
    <location>
        <begin position="395"/>
        <end position="418"/>
    </location>
</feature>
<keyword evidence="2" id="KW-0812">Transmembrane</keyword>
<reference evidence="4" key="1">
    <citation type="journal article" date="2019" name="bioRxiv">
        <title>The Genome of the Zebra Mussel, Dreissena polymorpha: A Resource for Invasive Species Research.</title>
        <authorList>
            <person name="McCartney M.A."/>
            <person name="Auch B."/>
            <person name="Kono T."/>
            <person name="Mallez S."/>
            <person name="Zhang Y."/>
            <person name="Obille A."/>
            <person name="Becker A."/>
            <person name="Abrahante J.E."/>
            <person name="Garbe J."/>
            <person name="Badalamenti J.P."/>
            <person name="Herman A."/>
            <person name="Mangelson H."/>
            <person name="Liachko I."/>
            <person name="Sullivan S."/>
            <person name="Sone E.D."/>
            <person name="Koren S."/>
            <person name="Silverstein K.A.T."/>
            <person name="Beckman K.B."/>
            <person name="Gohl D.M."/>
        </authorList>
    </citation>
    <scope>NUCLEOTIDE SEQUENCE</scope>
    <source>
        <strain evidence="4">Duluth1</strain>
        <tissue evidence="4">Whole animal</tissue>
    </source>
</reference>
<evidence type="ECO:0008006" key="6">
    <source>
        <dbReference type="Google" id="ProtNLM"/>
    </source>
</evidence>
<keyword evidence="2" id="KW-1133">Transmembrane helix</keyword>
<keyword evidence="2" id="KW-0472">Membrane</keyword>
<accession>A0A9D4D6M1</accession>
<protein>
    <recommendedName>
        <fullName evidence="6">SUEL-type lectin domain-containing protein</fullName>
    </recommendedName>
</protein>
<comment type="caution">
    <text evidence="4">The sequence shown here is derived from an EMBL/GenBank/DDBJ whole genome shotgun (WGS) entry which is preliminary data.</text>
</comment>
<feature type="compositionally biased region" description="Low complexity" evidence="1">
    <location>
        <begin position="378"/>
        <end position="390"/>
    </location>
</feature>
<evidence type="ECO:0000313" key="4">
    <source>
        <dbReference type="EMBL" id="KAH3739682.1"/>
    </source>
</evidence>
<feature type="region of interest" description="Disordered" evidence="1">
    <location>
        <begin position="369"/>
        <end position="390"/>
    </location>
</feature>
<keyword evidence="3" id="KW-0732">Signal</keyword>
<name>A0A9D4D6M1_DREPO</name>
<feature type="signal peptide" evidence="3">
    <location>
        <begin position="1"/>
        <end position="19"/>
    </location>
</feature>
<dbReference type="Proteomes" id="UP000828390">
    <property type="component" value="Unassembled WGS sequence"/>
</dbReference>
<keyword evidence="5" id="KW-1185">Reference proteome</keyword>
<evidence type="ECO:0000256" key="2">
    <source>
        <dbReference type="SAM" id="Phobius"/>
    </source>
</evidence>
<proteinExistence type="predicted"/>
<sequence length="578" mass="64051">MGIIAVFIWTFLTWRDVNAQTKYDVIACYGAENNCDILKFKMCSDSELIYLIDQKYGSKNGSCSTIENNCFMSGSGCCSQTGSDCLKDYAQSHAYDLHRACSGKSNCEIQAAGNLNCYGNPEWSTYGKISFSCTRASDVVHFCDHAIVEKESAHIIFDKQEFSSNNHSFCSCNVASSENLIVTYVDVRLERFHTTKSTTNCSSSRLDSFPQIHTPIVCTSTLDDYANFVYKRTVNTTIRNVRLELNDLFKLDAFDSPVYVWVLVTARNNANVNVSCASLMTTPKITTTTTKTTTTATQTTMNTTEYSTQIPSSTTDTMTTTKTTTTATQTTMKTTEYSTQISNSTTGMTTLESPKPNESTPGFTVVTTSIPSQHSVPSTTENSTDTNDSGTPNTVVIGGAVAAGLVVLVISIALVCIIRLKRRGQRPKTIPEIPKKDTDTDDYAVIPCDINSLYDNNVNSKNKVAEEKDSGNTRIPGVPLRNEDKFQTKPILKVLHSDDNYIEFIKASSSKDQYQLPNNTQCKNMKLVDEQRPVSNLEDQKQKVDILFSDDLEYYIEPVSDFNTPKPCIQMTSLPLQN</sequence>
<organism evidence="4 5">
    <name type="scientific">Dreissena polymorpha</name>
    <name type="common">Zebra mussel</name>
    <name type="synonym">Mytilus polymorpha</name>
    <dbReference type="NCBI Taxonomy" id="45954"/>
    <lineage>
        <taxon>Eukaryota</taxon>
        <taxon>Metazoa</taxon>
        <taxon>Spiralia</taxon>
        <taxon>Lophotrochozoa</taxon>
        <taxon>Mollusca</taxon>
        <taxon>Bivalvia</taxon>
        <taxon>Autobranchia</taxon>
        <taxon>Heteroconchia</taxon>
        <taxon>Euheterodonta</taxon>
        <taxon>Imparidentia</taxon>
        <taxon>Neoheterodontei</taxon>
        <taxon>Myida</taxon>
        <taxon>Dreissenoidea</taxon>
        <taxon>Dreissenidae</taxon>
        <taxon>Dreissena</taxon>
    </lineage>
</organism>
<feature type="chain" id="PRO_5038614660" description="SUEL-type lectin domain-containing protein" evidence="3">
    <location>
        <begin position="20"/>
        <end position="578"/>
    </location>
</feature>
<evidence type="ECO:0000256" key="3">
    <source>
        <dbReference type="SAM" id="SignalP"/>
    </source>
</evidence>
<evidence type="ECO:0000256" key="1">
    <source>
        <dbReference type="SAM" id="MobiDB-lite"/>
    </source>
</evidence>
<evidence type="ECO:0000313" key="5">
    <source>
        <dbReference type="Proteomes" id="UP000828390"/>
    </source>
</evidence>
<dbReference type="AlphaFoldDB" id="A0A9D4D6M1"/>
<gene>
    <name evidence="4" type="ORF">DPMN_046338</name>
</gene>
<reference evidence="4" key="2">
    <citation type="submission" date="2020-11" db="EMBL/GenBank/DDBJ databases">
        <authorList>
            <person name="McCartney M.A."/>
            <person name="Auch B."/>
            <person name="Kono T."/>
            <person name="Mallez S."/>
            <person name="Becker A."/>
            <person name="Gohl D.M."/>
            <person name="Silverstein K.A.T."/>
            <person name="Koren S."/>
            <person name="Bechman K.B."/>
            <person name="Herman A."/>
            <person name="Abrahante J.E."/>
            <person name="Garbe J."/>
        </authorList>
    </citation>
    <scope>NUCLEOTIDE SEQUENCE</scope>
    <source>
        <strain evidence="4">Duluth1</strain>
        <tissue evidence="4">Whole animal</tissue>
    </source>
</reference>